<evidence type="ECO:0000313" key="4">
    <source>
        <dbReference type="EMBL" id="KAB0577445.1"/>
    </source>
</evidence>
<sequence length="212" mass="22098">MTPMPHRLHALSALLLTLAAAPLAMAQYKVIGPDGKVTYTDRPPTSSQAQVQMLSPNGSVGGGGADLAALPAALRQPASRYPVTLYAGRNCAPCDVGRDMLVQRGIPFAEKRIDTNADLDAYVKFSGGRTLPLLTVGTQQIKSGSLSDWNSYLDAAGYPKTSALPATYRRPAPTPMAGNALPPGAIPASAPGPEPENQAPRAPAGNTPNIRF</sequence>
<feature type="chain" id="PRO_5024913290" evidence="2">
    <location>
        <begin position="27"/>
        <end position="212"/>
    </location>
</feature>
<dbReference type="OrthoDB" id="8794394at2"/>
<dbReference type="EMBL" id="VZPB01000047">
    <property type="protein sequence ID" value="KAB0577445.1"/>
    <property type="molecule type" value="Genomic_DNA"/>
</dbReference>
<evidence type="ECO:0000256" key="2">
    <source>
        <dbReference type="SAM" id="SignalP"/>
    </source>
</evidence>
<evidence type="ECO:0000259" key="3">
    <source>
        <dbReference type="Pfam" id="PF13511"/>
    </source>
</evidence>
<name>A0A643FC45_IDEDE</name>
<reference evidence="4 5" key="1">
    <citation type="submission" date="2019-09" db="EMBL/GenBank/DDBJ databases">
        <title>Draft genome sequences of 48 bacterial type strains from the CCUG.</title>
        <authorList>
            <person name="Tunovic T."/>
            <person name="Pineiro-Iglesias B."/>
            <person name="Unosson C."/>
            <person name="Inganas E."/>
            <person name="Ohlen M."/>
            <person name="Cardew S."/>
            <person name="Jensie-Markopoulos S."/>
            <person name="Salva-Serra F."/>
            <person name="Jaen-Luchoro D."/>
            <person name="Karlsson R."/>
            <person name="Svensson-Stadler L."/>
            <person name="Chun J."/>
            <person name="Moore E."/>
        </authorList>
    </citation>
    <scope>NUCLEOTIDE SEQUENCE [LARGE SCALE GENOMIC DNA]</scope>
    <source>
        <strain evidence="4 5">CCUG 30977</strain>
    </source>
</reference>
<dbReference type="InterPro" id="IPR025392">
    <property type="entry name" value="DUF4124"/>
</dbReference>
<feature type="region of interest" description="Disordered" evidence="1">
    <location>
        <begin position="164"/>
        <end position="212"/>
    </location>
</feature>
<feature type="domain" description="DUF4124" evidence="3">
    <location>
        <begin position="14"/>
        <end position="53"/>
    </location>
</feature>
<keyword evidence="2" id="KW-0732">Signal</keyword>
<feature type="compositionally biased region" description="Low complexity" evidence="1">
    <location>
        <begin position="180"/>
        <end position="191"/>
    </location>
</feature>
<accession>A0A643FC45</accession>
<dbReference type="SUPFAM" id="SSF52833">
    <property type="entry name" value="Thioredoxin-like"/>
    <property type="match status" value="1"/>
</dbReference>
<organism evidence="4 5">
    <name type="scientific">Ideonella dechloratans</name>
    <dbReference type="NCBI Taxonomy" id="36863"/>
    <lineage>
        <taxon>Bacteria</taxon>
        <taxon>Pseudomonadati</taxon>
        <taxon>Pseudomonadota</taxon>
        <taxon>Betaproteobacteria</taxon>
        <taxon>Burkholderiales</taxon>
        <taxon>Sphaerotilaceae</taxon>
        <taxon>Ideonella</taxon>
    </lineage>
</organism>
<dbReference type="RefSeq" id="WP_151125192.1">
    <property type="nucleotide sequence ID" value="NZ_VZPB01000047.1"/>
</dbReference>
<dbReference type="Pfam" id="PF13511">
    <property type="entry name" value="DUF4124"/>
    <property type="match status" value="1"/>
</dbReference>
<dbReference type="Gene3D" id="3.40.30.10">
    <property type="entry name" value="Glutaredoxin"/>
    <property type="match status" value="1"/>
</dbReference>
<comment type="caution">
    <text evidence="4">The sequence shown here is derived from an EMBL/GenBank/DDBJ whole genome shotgun (WGS) entry which is preliminary data.</text>
</comment>
<dbReference type="PROSITE" id="PS51354">
    <property type="entry name" value="GLUTAREDOXIN_2"/>
    <property type="match status" value="1"/>
</dbReference>
<dbReference type="AlphaFoldDB" id="A0A643FC45"/>
<keyword evidence="5" id="KW-1185">Reference proteome</keyword>
<evidence type="ECO:0000313" key="5">
    <source>
        <dbReference type="Proteomes" id="UP000430120"/>
    </source>
</evidence>
<gene>
    <name evidence="4" type="ORF">F7Q92_16460</name>
</gene>
<dbReference type="InterPro" id="IPR036249">
    <property type="entry name" value="Thioredoxin-like_sf"/>
</dbReference>
<evidence type="ECO:0000256" key="1">
    <source>
        <dbReference type="SAM" id="MobiDB-lite"/>
    </source>
</evidence>
<protein>
    <submittedName>
        <fullName evidence="4">Glutaredoxin family protein</fullName>
    </submittedName>
</protein>
<dbReference type="Proteomes" id="UP000430120">
    <property type="component" value="Unassembled WGS sequence"/>
</dbReference>
<proteinExistence type="predicted"/>
<feature type="signal peptide" evidence="2">
    <location>
        <begin position="1"/>
        <end position="26"/>
    </location>
</feature>
<dbReference type="CDD" id="cd02976">
    <property type="entry name" value="NrdH"/>
    <property type="match status" value="1"/>
</dbReference>